<dbReference type="InterPro" id="IPR029058">
    <property type="entry name" value="AB_hydrolase_fold"/>
</dbReference>
<organism evidence="2 3">
    <name type="scientific">Natronocella acetinitrilica</name>
    <dbReference type="NCBI Taxonomy" id="414046"/>
    <lineage>
        <taxon>Bacteria</taxon>
        <taxon>Pseudomonadati</taxon>
        <taxon>Pseudomonadota</taxon>
        <taxon>Gammaproteobacteria</taxon>
        <taxon>Chromatiales</taxon>
        <taxon>Ectothiorhodospiraceae</taxon>
        <taxon>Natronocella</taxon>
    </lineage>
</organism>
<dbReference type="Proteomes" id="UP001205843">
    <property type="component" value="Unassembled WGS sequence"/>
</dbReference>
<evidence type="ECO:0000259" key="1">
    <source>
        <dbReference type="Pfam" id="PF12146"/>
    </source>
</evidence>
<dbReference type="AlphaFoldDB" id="A0AAE3G5J6"/>
<dbReference type="GO" id="GO:0016787">
    <property type="term" value="F:hydrolase activity"/>
    <property type="evidence" value="ECO:0007669"/>
    <property type="project" value="UniProtKB-KW"/>
</dbReference>
<comment type="caution">
    <text evidence="2">The sequence shown here is derived from an EMBL/GenBank/DDBJ whole genome shotgun (WGS) entry which is preliminary data.</text>
</comment>
<dbReference type="SUPFAM" id="SSF53474">
    <property type="entry name" value="alpha/beta-Hydrolases"/>
    <property type="match status" value="1"/>
</dbReference>
<dbReference type="InterPro" id="IPR051044">
    <property type="entry name" value="MAG_DAG_Lipase"/>
</dbReference>
<dbReference type="InterPro" id="IPR000073">
    <property type="entry name" value="AB_hydrolase_1"/>
</dbReference>
<dbReference type="EMBL" id="JALJXV010000008">
    <property type="protein sequence ID" value="MCP1676261.1"/>
    <property type="molecule type" value="Genomic_DNA"/>
</dbReference>
<feature type="domain" description="Serine aminopeptidase S33" evidence="1">
    <location>
        <begin position="69"/>
        <end position="297"/>
    </location>
</feature>
<reference evidence="2" key="1">
    <citation type="submission" date="2022-03" db="EMBL/GenBank/DDBJ databases">
        <title>Genomic Encyclopedia of Type Strains, Phase III (KMG-III): the genomes of soil and plant-associated and newly described type strains.</title>
        <authorList>
            <person name="Whitman W."/>
        </authorList>
    </citation>
    <scope>NUCLEOTIDE SEQUENCE</scope>
    <source>
        <strain evidence="2">ANL 6-2</strain>
    </source>
</reference>
<gene>
    <name evidence="2" type="ORF">J2T57_003420</name>
</gene>
<dbReference type="PANTHER" id="PTHR11614">
    <property type="entry name" value="PHOSPHOLIPASE-RELATED"/>
    <property type="match status" value="1"/>
</dbReference>
<sequence>MNGTLGEMARHLHRGIALSSLLAASLVGCTQASMETIDNGMALSPPASFFMADDGVALPVSEWEPADSESRGTVIALHSFGDFRLAFEEVGPELARAGYRVVAFDQRGFGTTPEQGRWAGEERMIRDALEVYNAVRAQTDAPVYLLGESMGGSVALLLAAEAEIPPDGLVLAAPGVREGIPFRRGWDVLLWLGERILPGAGVRLSRNYEGTLVDSAVERFGEDPRIVRRVRLDTYAGLVRLADDATEIAGQVAVPTLIFYGGEDGMVRPEAIRGLQRSLAGPVELIIEEQAPHLILQAPDQRARMDVLIDWLEGQKRL</sequence>
<name>A0AAE3G5J6_9GAMM</name>
<keyword evidence="2" id="KW-0378">Hydrolase</keyword>
<dbReference type="Pfam" id="PF12146">
    <property type="entry name" value="Hydrolase_4"/>
    <property type="match status" value="1"/>
</dbReference>
<dbReference type="Gene3D" id="3.40.50.1820">
    <property type="entry name" value="alpha/beta hydrolase"/>
    <property type="match status" value="1"/>
</dbReference>
<dbReference type="InterPro" id="IPR022742">
    <property type="entry name" value="Hydrolase_4"/>
</dbReference>
<dbReference type="PRINTS" id="PR00111">
    <property type="entry name" value="ABHYDROLASE"/>
</dbReference>
<dbReference type="RefSeq" id="WP_253481670.1">
    <property type="nucleotide sequence ID" value="NZ_JALJXV010000008.1"/>
</dbReference>
<protein>
    <submittedName>
        <fullName evidence="2">Alpha-beta hydrolase superfamily lysophospholipase</fullName>
    </submittedName>
</protein>
<evidence type="ECO:0000313" key="3">
    <source>
        <dbReference type="Proteomes" id="UP001205843"/>
    </source>
</evidence>
<evidence type="ECO:0000313" key="2">
    <source>
        <dbReference type="EMBL" id="MCP1676261.1"/>
    </source>
</evidence>
<accession>A0AAE3G5J6</accession>
<proteinExistence type="predicted"/>
<keyword evidence="3" id="KW-1185">Reference proteome</keyword>